<dbReference type="InterPro" id="IPR001173">
    <property type="entry name" value="Glyco_trans_2-like"/>
</dbReference>
<organism evidence="5 6">
    <name type="scientific">Neobacillus kokaensis</name>
    <dbReference type="NCBI Taxonomy" id="2759023"/>
    <lineage>
        <taxon>Bacteria</taxon>
        <taxon>Bacillati</taxon>
        <taxon>Bacillota</taxon>
        <taxon>Bacilli</taxon>
        <taxon>Bacillales</taxon>
        <taxon>Bacillaceae</taxon>
        <taxon>Neobacillus</taxon>
    </lineage>
</organism>
<dbReference type="SUPFAM" id="SSF53448">
    <property type="entry name" value="Nucleotide-diphospho-sugar transferases"/>
    <property type="match status" value="1"/>
</dbReference>
<evidence type="ECO:0000259" key="4">
    <source>
        <dbReference type="Pfam" id="PF00535"/>
    </source>
</evidence>
<dbReference type="PANTHER" id="PTHR22916">
    <property type="entry name" value="GLYCOSYLTRANSFERASE"/>
    <property type="match status" value="1"/>
</dbReference>
<evidence type="ECO:0000256" key="1">
    <source>
        <dbReference type="ARBA" id="ARBA00006739"/>
    </source>
</evidence>
<feature type="domain" description="Glycosyltransferase 2-like" evidence="4">
    <location>
        <begin position="7"/>
        <end position="170"/>
    </location>
</feature>
<sequence>MYNQLISVIVPVFNVEKYLSKCIDSILNQTYKNLEIILVNDGSKDSCAEICENYAKLDDRIRVIHKENGGLSSARNAGLKIAKGEFIGFVDSDDWVDKDMYEILISKAIHTDADIVECKIRYIFKDHSEGHDTLELIECDNITALNYFLSNYRFFKPVVVNKLYKRKIFNNLNFKEGYIHEDGFFTYQALFSARKILYIGLTKYNYLQGRDGSIMTENFGENRLVILEAFKERTSFLEDKGYNSLAKKSFEEYLGTLLMFYINAKTYTPNNYKLQAKIKEEIVLNYKNITKMKNSLKVRFFLFKLHPDIFILSRKFIIFILKKRNVRRKN</sequence>
<evidence type="ECO:0000313" key="5">
    <source>
        <dbReference type="EMBL" id="GHH98659.1"/>
    </source>
</evidence>
<dbReference type="Pfam" id="PF00535">
    <property type="entry name" value="Glycos_transf_2"/>
    <property type="match status" value="1"/>
</dbReference>
<protein>
    <recommendedName>
        <fullName evidence="4">Glycosyltransferase 2-like domain-containing protein</fullName>
    </recommendedName>
</protein>
<keyword evidence="2" id="KW-0328">Glycosyltransferase</keyword>
<keyword evidence="6" id="KW-1185">Reference proteome</keyword>
<comment type="caution">
    <text evidence="5">The sequence shown here is derived from an EMBL/GenBank/DDBJ whole genome shotgun (WGS) entry which is preliminary data.</text>
</comment>
<dbReference type="EMBL" id="BNDS01000008">
    <property type="protein sequence ID" value="GHH98659.1"/>
    <property type="molecule type" value="Genomic_DNA"/>
</dbReference>
<dbReference type="Gene3D" id="3.90.550.10">
    <property type="entry name" value="Spore Coat Polysaccharide Biosynthesis Protein SpsA, Chain A"/>
    <property type="match status" value="1"/>
</dbReference>
<dbReference type="CDD" id="cd00761">
    <property type="entry name" value="Glyco_tranf_GTA_type"/>
    <property type="match status" value="1"/>
</dbReference>
<gene>
    <name evidence="5" type="ORF">AM1BK_22020</name>
</gene>
<name>A0ABQ3N3G0_9BACI</name>
<reference evidence="5 6" key="1">
    <citation type="journal article" date="2022" name="Int. J. Syst. Evol. Microbiol.">
        <title>Neobacillus kokaensis sp. nov., isolated from soil.</title>
        <authorList>
            <person name="Yuki K."/>
            <person name="Matsubara H."/>
            <person name="Yamaguchi S."/>
        </authorList>
    </citation>
    <scope>NUCLEOTIDE SEQUENCE [LARGE SCALE GENOMIC DNA]</scope>
    <source>
        <strain evidence="5 6">LOB 377</strain>
    </source>
</reference>
<evidence type="ECO:0000256" key="2">
    <source>
        <dbReference type="ARBA" id="ARBA00022676"/>
    </source>
</evidence>
<dbReference type="Proteomes" id="UP000637074">
    <property type="component" value="Unassembled WGS sequence"/>
</dbReference>
<keyword evidence="3" id="KW-0808">Transferase</keyword>
<dbReference type="RefSeq" id="WP_191272718.1">
    <property type="nucleotide sequence ID" value="NZ_BNDS01000008.1"/>
</dbReference>
<comment type="similarity">
    <text evidence="1">Belongs to the glycosyltransferase 2 family.</text>
</comment>
<evidence type="ECO:0000256" key="3">
    <source>
        <dbReference type="ARBA" id="ARBA00022679"/>
    </source>
</evidence>
<accession>A0ABQ3N3G0</accession>
<dbReference type="InterPro" id="IPR029044">
    <property type="entry name" value="Nucleotide-diphossugar_trans"/>
</dbReference>
<evidence type="ECO:0000313" key="6">
    <source>
        <dbReference type="Proteomes" id="UP000637074"/>
    </source>
</evidence>
<dbReference type="PANTHER" id="PTHR22916:SF51">
    <property type="entry name" value="GLYCOSYLTRANSFERASE EPSH-RELATED"/>
    <property type="match status" value="1"/>
</dbReference>
<proteinExistence type="inferred from homology"/>